<comment type="caution">
    <text evidence="1">The sequence shown here is derived from an EMBL/GenBank/DDBJ whole genome shotgun (WGS) entry which is preliminary data.</text>
</comment>
<organism evidence="1 2">
    <name type="scientific">Forsythia ovata</name>
    <dbReference type="NCBI Taxonomy" id="205694"/>
    <lineage>
        <taxon>Eukaryota</taxon>
        <taxon>Viridiplantae</taxon>
        <taxon>Streptophyta</taxon>
        <taxon>Embryophyta</taxon>
        <taxon>Tracheophyta</taxon>
        <taxon>Spermatophyta</taxon>
        <taxon>Magnoliopsida</taxon>
        <taxon>eudicotyledons</taxon>
        <taxon>Gunneridae</taxon>
        <taxon>Pentapetalae</taxon>
        <taxon>asterids</taxon>
        <taxon>lamiids</taxon>
        <taxon>Lamiales</taxon>
        <taxon>Oleaceae</taxon>
        <taxon>Forsythieae</taxon>
        <taxon>Forsythia</taxon>
    </lineage>
</organism>
<dbReference type="AlphaFoldDB" id="A0ABD1TT26"/>
<evidence type="ECO:0000313" key="1">
    <source>
        <dbReference type="EMBL" id="KAL2515880.1"/>
    </source>
</evidence>
<accession>A0ABD1TT26</accession>
<dbReference type="EMBL" id="JBFOLJ010000008">
    <property type="protein sequence ID" value="KAL2515880.1"/>
    <property type="molecule type" value="Genomic_DNA"/>
</dbReference>
<proteinExistence type="predicted"/>
<dbReference type="Proteomes" id="UP001604277">
    <property type="component" value="Unassembled WGS sequence"/>
</dbReference>
<reference evidence="2" key="1">
    <citation type="submission" date="2024-07" db="EMBL/GenBank/DDBJ databases">
        <title>Two chromosome-level genome assemblies of Korean endemic species Abeliophyllum distichum and Forsythia ovata (Oleaceae).</title>
        <authorList>
            <person name="Jang H."/>
        </authorList>
    </citation>
    <scope>NUCLEOTIDE SEQUENCE [LARGE SCALE GENOMIC DNA]</scope>
</reference>
<name>A0ABD1TT26_9LAMI</name>
<sequence>MLIHVYYTQVYIERWKLARPQRANLKEPARYNGGDTLRQVRRRVAAIVDFHIHRKNTLLFLILPQSLHVRFTIKHAQSLLCQWVVPSSRSPSPAKAAKLGARDLENCSSGPCSLVQDYDVATVTVSANQVMQCVPRIDRASLIIDNLVMGKALPQKEKLLQVVVEVGSRAAAPDIARGWIAS</sequence>
<evidence type="ECO:0000313" key="2">
    <source>
        <dbReference type="Proteomes" id="UP001604277"/>
    </source>
</evidence>
<keyword evidence="2" id="KW-1185">Reference proteome</keyword>
<gene>
    <name evidence="1" type="ORF">Fot_29851</name>
</gene>
<protein>
    <submittedName>
        <fullName evidence="1">Uncharacterized protein</fullName>
    </submittedName>
</protein>